<keyword evidence="3 10" id="KW-0716">Sensory transduction</keyword>
<evidence type="ECO:0000256" key="10">
    <source>
        <dbReference type="RuleBase" id="RU351113"/>
    </source>
</evidence>
<comment type="subcellular location">
    <subcellularLocation>
        <location evidence="1 10">Cell membrane</location>
        <topology evidence="1 10">Multi-pass membrane protein</topology>
    </subcellularLocation>
</comment>
<feature type="transmembrane region" description="Helical" evidence="10">
    <location>
        <begin position="305"/>
        <end position="329"/>
    </location>
</feature>
<evidence type="ECO:0000256" key="1">
    <source>
        <dbReference type="ARBA" id="ARBA00004651"/>
    </source>
</evidence>
<organism evidence="11">
    <name type="scientific">Diaphorina citri</name>
    <name type="common">Asian citrus psyllid</name>
    <dbReference type="NCBI Taxonomy" id="121845"/>
    <lineage>
        <taxon>Eukaryota</taxon>
        <taxon>Metazoa</taxon>
        <taxon>Ecdysozoa</taxon>
        <taxon>Arthropoda</taxon>
        <taxon>Hexapoda</taxon>
        <taxon>Insecta</taxon>
        <taxon>Pterygota</taxon>
        <taxon>Neoptera</taxon>
        <taxon>Paraneoptera</taxon>
        <taxon>Hemiptera</taxon>
        <taxon>Sternorrhyncha</taxon>
        <taxon>Psylloidea</taxon>
        <taxon>Psyllidae</taxon>
        <taxon>Diaphorininae</taxon>
        <taxon>Diaphorina</taxon>
    </lineage>
</organism>
<reference evidence="11" key="1">
    <citation type="submission" date="2019-11" db="EMBL/GenBank/DDBJ databases">
        <title>Host plant odors and their recognition by OBPs of Diaphorina citri Kuwayama (Hemiptera: Psyllidae).</title>
        <authorList>
            <person name="Zhengbing W."/>
            <person name="Xinnian Z."/>
        </authorList>
    </citation>
    <scope>NUCLEOTIDE SEQUENCE</scope>
</reference>
<dbReference type="PANTHER" id="PTHR21137:SF35">
    <property type="entry name" value="ODORANT RECEPTOR 19A-RELATED"/>
    <property type="match status" value="1"/>
</dbReference>
<keyword evidence="5 10" id="KW-0552">Olfaction</keyword>
<dbReference type="PANTHER" id="PTHR21137">
    <property type="entry name" value="ODORANT RECEPTOR"/>
    <property type="match status" value="1"/>
</dbReference>
<evidence type="ECO:0000256" key="7">
    <source>
        <dbReference type="ARBA" id="ARBA00023136"/>
    </source>
</evidence>
<feature type="transmembrane region" description="Helical" evidence="10">
    <location>
        <begin position="69"/>
        <end position="93"/>
    </location>
</feature>
<evidence type="ECO:0000256" key="8">
    <source>
        <dbReference type="ARBA" id="ARBA00023170"/>
    </source>
</evidence>
<evidence type="ECO:0000256" key="9">
    <source>
        <dbReference type="ARBA" id="ARBA00023224"/>
    </source>
</evidence>
<dbReference type="GO" id="GO:0007165">
    <property type="term" value="P:signal transduction"/>
    <property type="evidence" value="ECO:0007669"/>
    <property type="project" value="UniProtKB-KW"/>
</dbReference>
<feature type="transmembrane region" description="Helical" evidence="10">
    <location>
        <begin position="125"/>
        <end position="146"/>
    </location>
</feature>
<dbReference type="GO" id="GO:0004984">
    <property type="term" value="F:olfactory receptor activity"/>
    <property type="evidence" value="ECO:0007669"/>
    <property type="project" value="InterPro"/>
</dbReference>
<keyword evidence="6 10" id="KW-1133">Transmembrane helix</keyword>
<evidence type="ECO:0000256" key="2">
    <source>
        <dbReference type="ARBA" id="ARBA00022475"/>
    </source>
</evidence>
<keyword evidence="7 10" id="KW-0472">Membrane</keyword>
<protein>
    <recommendedName>
        <fullName evidence="10">Odorant receptor</fullName>
    </recommendedName>
</protein>
<evidence type="ECO:0000256" key="4">
    <source>
        <dbReference type="ARBA" id="ARBA00022692"/>
    </source>
</evidence>
<dbReference type="GO" id="GO:0005886">
    <property type="term" value="C:plasma membrane"/>
    <property type="evidence" value="ECO:0007669"/>
    <property type="project" value="UniProtKB-SubCell"/>
</dbReference>
<dbReference type="AlphaFoldDB" id="A0A7T3R161"/>
<dbReference type="Pfam" id="PF02949">
    <property type="entry name" value="7tm_6"/>
    <property type="match status" value="1"/>
</dbReference>
<name>A0A7T3R161_DIACI</name>
<feature type="transmembrane region" description="Helical" evidence="10">
    <location>
        <begin position="183"/>
        <end position="205"/>
    </location>
</feature>
<evidence type="ECO:0000313" key="11">
    <source>
        <dbReference type="EMBL" id="QPZ88941.1"/>
    </source>
</evidence>
<gene>
    <name evidence="11" type="primary">OR28</name>
</gene>
<keyword evidence="8 10" id="KW-0675">Receptor</keyword>
<keyword evidence="4 10" id="KW-0812">Transmembrane</keyword>
<feature type="transmembrane region" description="Helical" evidence="10">
    <location>
        <begin position="415"/>
        <end position="436"/>
    </location>
</feature>
<sequence>MKFPSPDSFKSFIILHYAGLYSLPNHHRQHWLNIVQFCYSCFAYICMGLFSISITLNVFIYAIHDTAEFLQRLFEMIGIVAYTTQIFITNIRLTRVFNMYALMGRTFTISDVSIYEKHKAKESRIMKCILCLCVGMWVTLLAQPFVDPPERVLVLMKSVYHAKPPYRRLPVLLWLPFIDINDWTVYSILYMLEAFASTLFFSALYQVVKFEVMFSTPLAGQFEMLSQFITMIGGQHQNSVGQRIYYTDIRHNISWTESQLATWDRTKPYGNLRKEMMKTYEVEFVRQVIRRHQELVHFKNEYQKFIASLLDVFGICPTLLMTILSVYQIAYMEHLPITQRVTILIEFIFINVGYLHLTLESEKLDDCNRRVVQSLIASEWYRCSPDTRRCLLMTLRQAQMPGHLRFMCGLVRLDLGFMINVLRFSLTFVNFVMITLSG</sequence>
<comment type="similarity">
    <text evidence="10">Belongs to the insect chemoreceptor superfamily. Heteromeric odorant receptor channel (TC 1.A.69) family.</text>
</comment>
<keyword evidence="2" id="KW-1003">Cell membrane</keyword>
<feature type="transmembrane region" description="Helical" evidence="10">
    <location>
        <begin position="37"/>
        <end position="63"/>
    </location>
</feature>
<dbReference type="InterPro" id="IPR004117">
    <property type="entry name" value="7tm6_olfct_rcpt"/>
</dbReference>
<proteinExistence type="evidence at transcript level"/>
<evidence type="ECO:0000256" key="5">
    <source>
        <dbReference type="ARBA" id="ARBA00022725"/>
    </source>
</evidence>
<feature type="transmembrane region" description="Helical" evidence="10">
    <location>
        <begin position="341"/>
        <end position="359"/>
    </location>
</feature>
<evidence type="ECO:0000256" key="6">
    <source>
        <dbReference type="ARBA" id="ARBA00022989"/>
    </source>
</evidence>
<keyword evidence="9 10" id="KW-0807">Transducer</keyword>
<accession>A0A7T3R161</accession>
<dbReference type="GO" id="GO:0005549">
    <property type="term" value="F:odorant binding"/>
    <property type="evidence" value="ECO:0007669"/>
    <property type="project" value="InterPro"/>
</dbReference>
<evidence type="ECO:0000256" key="3">
    <source>
        <dbReference type="ARBA" id="ARBA00022606"/>
    </source>
</evidence>
<dbReference type="EMBL" id="MN731526">
    <property type="protein sequence ID" value="QPZ88941.1"/>
    <property type="molecule type" value="mRNA"/>
</dbReference>